<organism evidence="3">
    <name type="scientific">Zeugodacus cucurbitae</name>
    <name type="common">Melon fruit fly</name>
    <name type="synonym">Bactrocera cucurbitae</name>
    <dbReference type="NCBI Taxonomy" id="28588"/>
    <lineage>
        <taxon>Eukaryota</taxon>
        <taxon>Metazoa</taxon>
        <taxon>Ecdysozoa</taxon>
        <taxon>Arthropoda</taxon>
        <taxon>Hexapoda</taxon>
        <taxon>Insecta</taxon>
        <taxon>Pterygota</taxon>
        <taxon>Neoptera</taxon>
        <taxon>Endopterygota</taxon>
        <taxon>Diptera</taxon>
        <taxon>Brachycera</taxon>
        <taxon>Muscomorpha</taxon>
        <taxon>Tephritoidea</taxon>
        <taxon>Tephritidae</taxon>
        <taxon>Zeugodacus</taxon>
        <taxon>Zeugodacus</taxon>
    </lineage>
</organism>
<feature type="compositionally biased region" description="Low complexity" evidence="2">
    <location>
        <begin position="1068"/>
        <end position="1088"/>
    </location>
</feature>
<feature type="compositionally biased region" description="Polar residues" evidence="2">
    <location>
        <begin position="255"/>
        <end position="267"/>
    </location>
</feature>
<feature type="compositionally biased region" description="Low complexity" evidence="2">
    <location>
        <begin position="184"/>
        <end position="194"/>
    </location>
</feature>
<dbReference type="PANTHER" id="PTHR13354">
    <property type="entry name" value="ROUND SPERMATID BASIC PROTEIN 1"/>
    <property type="match status" value="1"/>
</dbReference>
<gene>
    <name evidence="3" type="primary">RSBN1L</name>
    <name evidence="3" type="ORF">g.14759</name>
</gene>
<protein>
    <submittedName>
        <fullName evidence="3">Round spermatid basic protein 1-like protein</fullName>
    </submittedName>
</protein>
<feature type="compositionally biased region" description="Polar residues" evidence="2">
    <location>
        <begin position="560"/>
        <end position="575"/>
    </location>
</feature>
<feature type="region of interest" description="Disordered" evidence="2">
    <location>
        <begin position="972"/>
        <end position="1042"/>
    </location>
</feature>
<name>A0A0A1WZZ2_ZEUCU</name>
<feature type="compositionally biased region" description="Basic and acidic residues" evidence="2">
    <location>
        <begin position="988"/>
        <end position="1010"/>
    </location>
</feature>
<reference evidence="3" key="2">
    <citation type="journal article" date="2015" name="Gigascience">
        <title>Reconstructing a comprehensive transcriptome assembly of a white-pupal translocated strain of the pest fruit fly Bactrocera cucurbitae.</title>
        <authorList>
            <person name="Sim S.B."/>
            <person name="Calla B."/>
            <person name="Hall B."/>
            <person name="DeRego T."/>
            <person name="Geib S.M."/>
        </authorList>
    </citation>
    <scope>NUCLEOTIDE SEQUENCE</scope>
</reference>
<reference evidence="3" key="1">
    <citation type="submission" date="2014-11" db="EMBL/GenBank/DDBJ databases">
        <authorList>
            <person name="Geib S."/>
        </authorList>
    </citation>
    <scope>NUCLEOTIDE SEQUENCE</scope>
</reference>
<dbReference type="GO" id="GO:0005634">
    <property type="term" value="C:nucleus"/>
    <property type="evidence" value="ECO:0007669"/>
    <property type="project" value="InterPro"/>
</dbReference>
<feature type="compositionally biased region" description="Basic and acidic residues" evidence="2">
    <location>
        <begin position="457"/>
        <end position="466"/>
    </location>
</feature>
<dbReference type="GeneID" id="105212898"/>
<evidence type="ECO:0000313" key="3">
    <source>
        <dbReference type="EMBL" id="JAD03963.1"/>
    </source>
</evidence>
<proteinExistence type="inferred from homology"/>
<feature type="compositionally biased region" description="Polar residues" evidence="2">
    <location>
        <begin position="1121"/>
        <end position="1147"/>
    </location>
</feature>
<sequence>MENIETIKAKAITMQCGNIESGAKISVPLQENKEKSSQLKLQEPANGQLNITNNGVKNTSIENVVQGATETQKNLLINVAKNDKQPLLTGGSENAGEADTISRIEREKNHKKKKKEKDRERDRAKDKERNRDRDRDRERERDRDRTRDRTKEKIRDKDRDRERERNRDKTSTKERSSKDHSSHSRSQNSSGSSSDKNKDGGNKHAKPKPTTSSSVLSKREKEKDKIPLSTTSSESSLNEHRRRSSDSSRGSHTSCTKSYSRTNSNVVTKDVVRTSLEKSSSSSTKIETEESIPTQMETEKCSNPVVNTIKMEIKQQENKSSEVRAQNKMDNEMNASDTTEVIVNNIKIEKQLEAVDDKKSSSECVTSNDGFIAHKLPNGIGEINSNIINSTKSISPLKTDLTVIEKVKTVKTECNGIAKSETTAGEHINNSTVVKTRDDVSRQLVFSNAPDMNTATKESKTEKSNDSRLISHSFKTTPISKSSNSSGHSSTISASNSSARKSSSSNSSSYHRKNSTSSSSSATKHSSSSTSASASTSASSSSRNRDCSKCYKRSKIRRTSVGTQFQQNEPFSLSTPRRRVERPPQGLEHLKYGRLFEVEVHPNGGASVVHLYQDELDQLTPEQMEELVEEFFNVCFAEDDQGYALHVMGIVHDAARYIPDLLEHMAENYSTLTVKAGVLGRNSDIETCTMSQYNEQVVRNYSQGTFRYGPLHQISLVGKVHEEVGGYFPDLLGRIESNPFLKKTMPWGSYSILQTDPRLSNDGPILWVRAGEQLVPTAELNSKTPMKRQRTRINELRNLQYLPRLSEARETMIEDRTKAHADHVGHGHERNTTAAVGILKAVHCGQSYNHNRITKDVVAFAAQDFNYLVGMLQLDLHEPPISQCVQWIEDAKLNQLRREGIRYSRIQLCDNDIYFLPRNIIHQFRTVTAVTSIAWHLRLRQYYPGQEVINEKNNPVLAEPPHYKEKQTLLPHPISQDEHHGKRTPCKRTHDGKAKKSKLIDIDGKERRSSESGTEDSNSKDGSDCGSTTSRKRKAVRDDARIDMRKMVLEHKLHKSMAASSEQESVPTNTSTTANDSGSASNSNASATLESPSTEKHLKKRKESKDNTTHIEAMKQERRGSTNNISSSLTHKLNSNGDTPNDTQSKNTYLNSVMKSQTPTSTPSAQNQVKKSNTEMLKATTPQTPTTLTVATVASTSSATPQKIPKLPEPTVPATPLPLVPQTPFTHREAYVNSLNQKEPEIKIQVQIISDEPSLSSTATASAITNTPNTKTAKSTVQTQLPSPLPPQMPQSVLTLPTNVPQPTSYPTESSLNAGATVSQSTPTAQTDHVNILSIGSEPSTICQPQLVVDHEEEVTVSEELVEVATQPTSPAAPKLPSVTTKAAVTFPPLPPEISQALPPPPPIVQLENKAILLATPIAGSSNHHTTRTVVIVPQASLKTKTNNSSVNVRVASTSVTEQQQQQPVERKAHKIIKVSSISKPPNSAPADLLSSIMASMDNSNASATSATNTHNYSSSLH</sequence>
<accession>A0A0A1WZZ2</accession>
<feature type="compositionally biased region" description="Basic and acidic residues" evidence="2">
    <location>
        <begin position="217"/>
        <end position="226"/>
    </location>
</feature>
<feature type="region of interest" description="Disordered" evidence="2">
    <location>
        <begin position="1194"/>
        <end position="1220"/>
    </location>
</feature>
<evidence type="ECO:0000256" key="2">
    <source>
        <dbReference type="SAM" id="MobiDB-lite"/>
    </source>
</evidence>
<evidence type="ECO:0000256" key="1">
    <source>
        <dbReference type="ARBA" id="ARBA00010560"/>
    </source>
</evidence>
<dbReference type="PANTHER" id="PTHR13354:SF11">
    <property type="entry name" value="LYSINE-SPECIFIC DEMETHYLASE 9"/>
    <property type="match status" value="1"/>
</dbReference>
<feature type="compositionally biased region" description="Pro residues" evidence="2">
    <location>
        <begin position="1207"/>
        <end position="1220"/>
    </location>
</feature>
<comment type="similarity">
    <text evidence="1">Belongs to the round spermatid basic protein 1 family.</text>
</comment>
<feature type="compositionally biased region" description="Polar residues" evidence="2">
    <location>
        <begin position="467"/>
        <end position="479"/>
    </location>
</feature>
<feature type="compositionally biased region" description="Polar residues" evidence="2">
    <location>
        <begin position="1058"/>
        <end position="1067"/>
    </location>
</feature>
<feature type="region of interest" description="Disordered" evidence="2">
    <location>
        <begin position="1055"/>
        <end position="1147"/>
    </location>
</feature>
<feature type="compositionally biased region" description="Basic and acidic residues" evidence="2">
    <location>
        <begin position="117"/>
        <end position="182"/>
    </location>
</feature>
<feature type="compositionally biased region" description="Polar residues" evidence="2">
    <location>
        <begin position="446"/>
        <end position="456"/>
    </location>
</feature>
<feature type="compositionally biased region" description="Basic and acidic residues" evidence="2">
    <location>
        <begin position="1103"/>
        <end position="1120"/>
    </location>
</feature>
<dbReference type="InterPro" id="IPR026306">
    <property type="entry name" value="RSBN1/Dpy-2/CEP530"/>
</dbReference>
<feature type="compositionally biased region" description="Low complexity" evidence="2">
    <location>
        <begin position="480"/>
        <end position="542"/>
    </location>
</feature>
<feature type="region of interest" description="Disordered" evidence="2">
    <location>
        <begin position="446"/>
        <end position="582"/>
    </location>
</feature>
<dbReference type="OrthoDB" id="6020087at2759"/>
<dbReference type="EMBL" id="GBXI01010329">
    <property type="protein sequence ID" value="JAD03963.1"/>
    <property type="molecule type" value="Transcribed_RNA"/>
</dbReference>
<feature type="region of interest" description="Disordered" evidence="2">
    <location>
        <begin position="85"/>
        <end position="299"/>
    </location>
</feature>